<accession>A0A9P6D0L8</accession>
<sequence length="512" mass="57611">MNYNDKLLLLAAFVSTFFVYLRIRSRRALPLPPGPKKLPVLGNLLDIPTSFEWITYARWSKDYNSDILHLRAAGNDIVLINSFKVANDLFDKRSSVYSSRPKFTLLTELMGWGWLMSAMVYGEPWKERRRFFQKYFHPGNAALYQPGQMESVRKMMPRILDAPEEFMSITRNAVAGLALSIAYGIKVEETNDPYVNLAHEAGDSVTQASVPGAFLVDFIPILKYVPEYIPGAGWKKKVKVWRQIQENFRELPFRATLKDIASGSARPSFTSNSLEKLEPGVDAAHQTEIIKDTAGIVFAAGADTTLSAIQSFFVAMLCFPEAQLKAQQELDRVLKGRLPEFEDEQDLPYLSALVKEILRWQPATPIAVPHFASEDDIYDGYHIPKRAIVIGNAWAMLQDENDYPDPSNFRPERFLKDGKLDPSVRDPAQIAFGFGRRICPGSHIATSVLWLTAASILSTFNISKAVDENGMPIEPNVEYKSGLICHPYPFKCSIKPRSKEAEALIRSAADSY</sequence>
<proteinExistence type="inferred from homology"/>
<dbReference type="PANTHER" id="PTHR46300:SF7">
    <property type="entry name" value="P450, PUTATIVE (EUROFUNG)-RELATED"/>
    <property type="match status" value="1"/>
</dbReference>
<dbReference type="InterPro" id="IPR002401">
    <property type="entry name" value="Cyt_P450_E_grp-I"/>
</dbReference>
<dbReference type="GO" id="GO:0005506">
    <property type="term" value="F:iron ion binding"/>
    <property type="evidence" value="ECO:0007669"/>
    <property type="project" value="InterPro"/>
</dbReference>
<evidence type="ECO:0000256" key="10">
    <source>
        <dbReference type="RuleBase" id="RU000461"/>
    </source>
</evidence>
<evidence type="ECO:0000256" key="6">
    <source>
        <dbReference type="ARBA" id="ARBA00023002"/>
    </source>
</evidence>
<reference evidence="11" key="1">
    <citation type="submission" date="2020-11" db="EMBL/GenBank/DDBJ databases">
        <authorList>
            <consortium name="DOE Joint Genome Institute"/>
            <person name="Ahrendt S."/>
            <person name="Riley R."/>
            <person name="Andreopoulos W."/>
            <person name="Labutti K."/>
            <person name="Pangilinan J."/>
            <person name="Ruiz-Duenas F.J."/>
            <person name="Barrasa J.M."/>
            <person name="Sanchez-Garcia M."/>
            <person name="Camarero S."/>
            <person name="Miyauchi S."/>
            <person name="Serrano A."/>
            <person name="Linde D."/>
            <person name="Babiker R."/>
            <person name="Drula E."/>
            <person name="Ayuso-Fernandez I."/>
            <person name="Pacheco R."/>
            <person name="Padilla G."/>
            <person name="Ferreira P."/>
            <person name="Barriuso J."/>
            <person name="Kellner H."/>
            <person name="Castanera R."/>
            <person name="Alfaro M."/>
            <person name="Ramirez L."/>
            <person name="Pisabarro A.G."/>
            <person name="Kuo A."/>
            <person name="Tritt A."/>
            <person name="Lipzen A."/>
            <person name="He G."/>
            <person name="Yan M."/>
            <person name="Ng V."/>
            <person name="Cullen D."/>
            <person name="Martin F."/>
            <person name="Rosso M.-N."/>
            <person name="Henrissat B."/>
            <person name="Hibbett D."/>
            <person name="Martinez A.T."/>
            <person name="Grigoriev I.V."/>
        </authorList>
    </citation>
    <scope>NUCLEOTIDE SEQUENCE</scope>
    <source>
        <strain evidence="11">CIRM-BRFM 674</strain>
    </source>
</reference>
<dbReference type="PRINTS" id="PR00463">
    <property type="entry name" value="EP450I"/>
</dbReference>
<dbReference type="InterPro" id="IPR001128">
    <property type="entry name" value="Cyt_P450"/>
</dbReference>
<evidence type="ECO:0000256" key="7">
    <source>
        <dbReference type="ARBA" id="ARBA00023004"/>
    </source>
</evidence>
<keyword evidence="7 9" id="KW-0408">Iron</keyword>
<keyword evidence="4 9" id="KW-0349">Heme</keyword>
<evidence type="ECO:0000256" key="8">
    <source>
        <dbReference type="ARBA" id="ARBA00023033"/>
    </source>
</evidence>
<comment type="caution">
    <text evidence="11">The sequence shown here is derived from an EMBL/GenBank/DDBJ whole genome shotgun (WGS) entry which is preliminary data.</text>
</comment>
<keyword evidence="8 10" id="KW-0503">Monooxygenase</keyword>
<dbReference type="SUPFAM" id="SSF48264">
    <property type="entry name" value="Cytochrome P450"/>
    <property type="match status" value="1"/>
</dbReference>
<protein>
    <submittedName>
        <fullName evidence="11">Cytochrome P450</fullName>
    </submittedName>
</protein>
<dbReference type="InterPro" id="IPR017972">
    <property type="entry name" value="Cyt_P450_CS"/>
</dbReference>
<evidence type="ECO:0000313" key="11">
    <source>
        <dbReference type="EMBL" id="KAF9479499.1"/>
    </source>
</evidence>
<dbReference type="Gene3D" id="1.10.630.10">
    <property type="entry name" value="Cytochrome P450"/>
    <property type="match status" value="1"/>
</dbReference>
<dbReference type="OrthoDB" id="2789670at2759"/>
<evidence type="ECO:0000256" key="3">
    <source>
        <dbReference type="ARBA" id="ARBA00010617"/>
    </source>
</evidence>
<dbReference type="Proteomes" id="UP000807469">
    <property type="component" value="Unassembled WGS sequence"/>
</dbReference>
<feature type="binding site" description="axial binding residue" evidence="9">
    <location>
        <position position="439"/>
    </location>
    <ligand>
        <name>heme</name>
        <dbReference type="ChEBI" id="CHEBI:30413"/>
    </ligand>
    <ligandPart>
        <name>Fe</name>
        <dbReference type="ChEBI" id="CHEBI:18248"/>
    </ligandPart>
</feature>
<evidence type="ECO:0000256" key="1">
    <source>
        <dbReference type="ARBA" id="ARBA00001971"/>
    </source>
</evidence>
<organism evidence="11 12">
    <name type="scientific">Pholiota conissans</name>
    <dbReference type="NCBI Taxonomy" id="109636"/>
    <lineage>
        <taxon>Eukaryota</taxon>
        <taxon>Fungi</taxon>
        <taxon>Dikarya</taxon>
        <taxon>Basidiomycota</taxon>
        <taxon>Agaricomycotina</taxon>
        <taxon>Agaricomycetes</taxon>
        <taxon>Agaricomycetidae</taxon>
        <taxon>Agaricales</taxon>
        <taxon>Agaricineae</taxon>
        <taxon>Strophariaceae</taxon>
        <taxon>Pholiota</taxon>
    </lineage>
</organism>
<dbReference type="InterPro" id="IPR036396">
    <property type="entry name" value="Cyt_P450_sf"/>
</dbReference>
<comment type="cofactor">
    <cofactor evidence="1 9">
        <name>heme</name>
        <dbReference type="ChEBI" id="CHEBI:30413"/>
    </cofactor>
</comment>
<comment type="pathway">
    <text evidence="2">Secondary metabolite biosynthesis.</text>
</comment>
<dbReference type="PRINTS" id="PR00385">
    <property type="entry name" value="P450"/>
</dbReference>
<evidence type="ECO:0000256" key="9">
    <source>
        <dbReference type="PIRSR" id="PIRSR602401-1"/>
    </source>
</evidence>
<keyword evidence="6 10" id="KW-0560">Oxidoreductase</keyword>
<keyword evidence="12" id="KW-1185">Reference proteome</keyword>
<evidence type="ECO:0000256" key="5">
    <source>
        <dbReference type="ARBA" id="ARBA00022723"/>
    </source>
</evidence>
<evidence type="ECO:0000313" key="12">
    <source>
        <dbReference type="Proteomes" id="UP000807469"/>
    </source>
</evidence>
<evidence type="ECO:0000256" key="4">
    <source>
        <dbReference type="ARBA" id="ARBA00022617"/>
    </source>
</evidence>
<comment type="similarity">
    <text evidence="3 10">Belongs to the cytochrome P450 family.</text>
</comment>
<dbReference type="PROSITE" id="PS00086">
    <property type="entry name" value="CYTOCHROME_P450"/>
    <property type="match status" value="1"/>
</dbReference>
<dbReference type="InterPro" id="IPR050364">
    <property type="entry name" value="Cytochrome_P450_fung"/>
</dbReference>
<dbReference type="GO" id="GO:0020037">
    <property type="term" value="F:heme binding"/>
    <property type="evidence" value="ECO:0007669"/>
    <property type="project" value="InterPro"/>
</dbReference>
<name>A0A9P6D0L8_9AGAR</name>
<dbReference type="GO" id="GO:0004497">
    <property type="term" value="F:monooxygenase activity"/>
    <property type="evidence" value="ECO:0007669"/>
    <property type="project" value="UniProtKB-KW"/>
</dbReference>
<dbReference type="AlphaFoldDB" id="A0A9P6D0L8"/>
<dbReference type="EMBL" id="MU155212">
    <property type="protein sequence ID" value="KAF9479499.1"/>
    <property type="molecule type" value="Genomic_DNA"/>
</dbReference>
<keyword evidence="5 9" id="KW-0479">Metal-binding</keyword>
<dbReference type="GO" id="GO:0016705">
    <property type="term" value="F:oxidoreductase activity, acting on paired donors, with incorporation or reduction of molecular oxygen"/>
    <property type="evidence" value="ECO:0007669"/>
    <property type="project" value="InterPro"/>
</dbReference>
<dbReference type="Pfam" id="PF00067">
    <property type="entry name" value="p450"/>
    <property type="match status" value="1"/>
</dbReference>
<dbReference type="PANTHER" id="PTHR46300">
    <property type="entry name" value="P450, PUTATIVE (EUROFUNG)-RELATED-RELATED"/>
    <property type="match status" value="1"/>
</dbReference>
<evidence type="ECO:0000256" key="2">
    <source>
        <dbReference type="ARBA" id="ARBA00005179"/>
    </source>
</evidence>
<gene>
    <name evidence="11" type="ORF">BDN70DRAFT_878776</name>
</gene>
<dbReference type="CDD" id="cd11065">
    <property type="entry name" value="CYP64-like"/>
    <property type="match status" value="1"/>
</dbReference>